<protein>
    <recommendedName>
        <fullName evidence="6">Chaperone protein DnaK</fullName>
    </recommendedName>
</protein>
<organism evidence="4 5">
    <name type="scientific">Coccomyxa viridis</name>
    <dbReference type="NCBI Taxonomy" id="1274662"/>
    <lineage>
        <taxon>Eukaryota</taxon>
        <taxon>Viridiplantae</taxon>
        <taxon>Chlorophyta</taxon>
        <taxon>core chlorophytes</taxon>
        <taxon>Trebouxiophyceae</taxon>
        <taxon>Trebouxiophyceae incertae sedis</taxon>
        <taxon>Coccomyxaceae</taxon>
        <taxon>Coccomyxa</taxon>
    </lineage>
</organism>
<evidence type="ECO:0000313" key="4">
    <source>
        <dbReference type="EMBL" id="CAK0733872.1"/>
    </source>
</evidence>
<evidence type="ECO:0000313" key="5">
    <source>
        <dbReference type="Proteomes" id="UP001314263"/>
    </source>
</evidence>
<sequence length="383" mass="40979">MATQPSSTYYSVKRFIGQQLKDTQNLATSVAYDVAADEEGAVQLACEAVEGGALYPEEVSAYILAELLSSAQAYLGRPVDRAVISVPAYFSFEQREATIQAGRLAGLQTVKLVREPVAAALAYGVVVEEDETVLVLDLGGGTWDVSILEVGGGTIEVLATGGDASLGGDDFDNVIVEWLIEDHLKNADGVRSPVTTARLKALAERAKISLSEAQRVALKLPIGGSDGKGMEVVLTRQHFEKLATTLFQRMRLAVDEACWQAGVDLGTVMEQYSAKSKKQKGTSVQVRPKRRAPITQVLMVGGATRMPAFKRFVRNMTGQEAKGAVVDPDEAVAIGAAMQAGLYDGIISGVMVMDIWQATLMRAFATQQLGMDNVEEASQAKSE</sequence>
<dbReference type="Pfam" id="PF00012">
    <property type="entry name" value="HSP70"/>
    <property type="match status" value="2"/>
</dbReference>
<dbReference type="GO" id="GO:0005524">
    <property type="term" value="F:ATP binding"/>
    <property type="evidence" value="ECO:0007669"/>
    <property type="project" value="UniProtKB-KW"/>
</dbReference>
<dbReference type="FunFam" id="3.30.420.40:FF:000028">
    <property type="entry name" value="heat shock 70 kDa protein-like"/>
    <property type="match status" value="1"/>
</dbReference>
<dbReference type="Proteomes" id="UP001314263">
    <property type="component" value="Unassembled WGS sequence"/>
</dbReference>
<dbReference type="Gene3D" id="3.30.420.40">
    <property type="match status" value="2"/>
</dbReference>
<keyword evidence="2" id="KW-0547">Nucleotide-binding</keyword>
<dbReference type="InterPro" id="IPR018181">
    <property type="entry name" value="Heat_shock_70_CS"/>
</dbReference>
<reference evidence="4 5" key="1">
    <citation type="submission" date="2023-10" db="EMBL/GenBank/DDBJ databases">
        <authorList>
            <person name="Maclean D."/>
            <person name="Macfadyen A."/>
        </authorList>
    </citation>
    <scope>NUCLEOTIDE SEQUENCE [LARGE SCALE GENOMIC DNA]</scope>
</reference>
<keyword evidence="5" id="KW-1185">Reference proteome</keyword>
<dbReference type="InterPro" id="IPR043129">
    <property type="entry name" value="ATPase_NBD"/>
</dbReference>
<proteinExistence type="inferred from homology"/>
<dbReference type="PRINTS" id="PR00301">
    <property type="entry name" value="HEATSHOCK70"/>
</dbReference>
<dbReference type="InterPro" id="IPR013126">
    <property type="entry name" value="Hsp_70_fam"/>
</dbReference>
<dbReference type="AlphaFoldDB" id="A0AAV1HPZ8"/>
<evidence type="ECO:0008006" key="6">
    <source>
        <dbReference type="Google" id="ProtNLM"/>
    </source>
</evidence>
<dbReference type="Gene3D" id="3.90.640.10">
    <property type="entry name" value="Actin, Chain A, domain 4"/>
    <property type="match status" value="1"/>
</dbReference>
<dbReference type="PANTHER" id="PTHR19375">
    <property type="entry name" value="HEAT SHOCK PROTEIN 70KDA"/>
    <property type="match status" value="1"/>
</dbReference>
<evidence type="ECO:0000256" key="3">
    <source>
        <dbReference type="ARBA" id="ARBA00022840"/>
    </source>
</evidence>
<dbReference type="GO" id="GO:0140662">
    <property type="term" value="F:ATP-dependent protein folding chaperone"/>
    <property type="evidence" value="ECO:0007669"/>
    <property type="project" value="InterPro"/>
</dbReference>
<gene>
    <name evidence="4" type="ORF">CVIRNUC_000347</name>
</gene>
<dbReference type="PROSITE" id="PS00329">
    <property type="entry name" value="HSP70_2"/>
    <property type="match status" value="1"/>
</dbReference>
<accession>A0AAV1HPZ8</accession>
<evidence type="ECO:0000256" key="2">
    <source>
        <dbReference type="ARBA" id="ARBA00022741"/>
    </source>
</evidence>
<dbReference type="FunFam" id="3.90.640.10:FF:000003">
    <property type="entry name" value="Molecular chaperone DnaK"/>
    <property type="match status" value="1"/>
</dbReference>
<name>A0AAV1HPZ8_9CHLO</name>
<dbReference type="EMBL" id="CAUYUE010000001">
    <property type="protein sequence ID" value="CAK0733872.1"/>
    <property type="molecule type" value="Genomic_DNA"/>
</dbReference>
<comment type="similarity">
    <text evidence="1">Belongs to the heat shock protein 70 family.</text>
</comment>
<dbReference type="SUPFAM" id="SSF53067">
    <property type="entry name" value="Actin-like ATPase domain"/>
    <property type="match status" value="2"/>
</dbReference>
<evidence type="ECO:0000256" key="1">
    <source>
        <dbReference type="ARBA" id="ARBA00007381"/>
    </source>
</evidence>
<comment type="caution">
    <text evidence="4">The sequence shown here is derived from an EMBL/GenBank/DDBJ whole genome shotgun (WGS) entry which is preliminary data.</text>
</comment>
<keyword evidence="3" id="KW-0067">ATP-binding</keyword>